<dbReference type="Proteomes" id="UP000015105">
    <property type="component" value="Chromosome 1D"/>
</dbReference>
<dbReference type="AlphaFoldDB" id="A0A452Z4E4"/>
<protein>
    <submittedName>
        <fullName evidence="1">Uncharacterized protein</fullName>
    </submittedName>
</protein>
<proteinExistence type="predicted"/>
<dbReference type="EnsemblPlants" id="AET1Gv20630100.1">
    <property type="protein sequence ID" value="AET1Gv20630100.1"/>
    <property type="gene ID" value="AET1Gv20630100"/>
</dbReference>
<evidence type="ECO:0000313" key="1">
    <source>
        <dbReference type="EnsemblPlants" id="AET1Gv20630100.1"/>
    </source>
</evidence>
<reference evidence="2" key="1">
    <citation type="journal article" date="2014" name="Science">
        <title>Ancient hybridizations among the ancestral genomes of bread wheat.</title>
        <authorList>
            <consortium name="International Wheat Genome Sequencing Consortium,"/>
            <person name="Marcussen T."/>
            <person name="Sandve S.R."/>
            <person name="Heier L."/>
            <person name="Spannagl M."/>
            <person name="Pfeifer M."/>
            <person name="Jakobsen K.S."/>
            <person name="Wulff B.B."/>
            <person name="Steuernagel B."/>
            <person name="Mayer K.F."/>
            <person name="Olsen O.A."/>
        </authorList>
    </citation>
    <scope>NUCLEOTIDE SEQUENCE [LARGE SCALE GENOMIC DNA]</scope>
    <source>
        <strain evidence="2">cv. AL8/78</strain>
    </source>
</reference>
<sequence>IKWPEDLSTKLKTGLVKCPEDRFMSTPFYVQKKKGVIEPISTACLIR</sequence>
<reference evidence="2" key="2">
    <citation type="journal article" date="2017" name="Nat. Plants">
        <title>The Aegilops tauschii genome reveals multiple impacts of transposons.</title>
        <authorList>
            <person name="Zhao G."/>
            <person name="Zou C."/>
            <person name="Li K."/>
            <person name="Wang K."/>
            <person name="Li T."/>
            <person name="Gao L."/>
            <person name="Zhang X."/>
            <person name="Wang H."/>
            <person name="Yang Z."/>
            <person name="Liu X."/>
            <person name="Jiang W."/>
            <person name="Mao L."/>
            <person name="Kong X."/>
            <person name="Jiao Y."/>
            <person name="Jia J."/>
        </authorList>
    </citation>
    <scope>NUCLEOTIDE SEQUENCE [LARGE SCALE GENOMIC DNA]</scope>
    <source>
        <strain evidence="2">cv. AL8/78</strain>
    </source>
</reference>
<keyword evidence="2" id="KW-1185">Reference proteome</keyword>
<accession>A0A452Z4E4</accession>
<reference evidence="1" key="4">
    <citation type="submission" date="2019-03" db="UniProtKB">
        <authorList>
            <consortium name="EnsemblPlants"/>
        </authorList>
    </citation>
    <scope>IDENTIFICATION</scope>
</reference>
<reference evidence="1" key="3">
    <citation type="journal article" date="2017" name="Nature">
        <title>Genome sequence of the progenitor of the wheat D genome Aegilops tauschii.</title>
        <authorList>
            <person name="Luo M.C."/>
            <person name="Gu Y.Q."/>
            <person name="Puiu D."/>
            <person name="Wang H."/>
            <person name="Twardziok S.O."/>
            <person name="Deal K.R."/>
            <person name="Huo N."/>
            <person name="Zhu T."/>
            <person name="Wang L."/>
            <person name="Wang Y."/>
            <person name="McGuire P.E."/>
            <person name="Liu S."/>
            <person name="Long H."/>
            <person name="Ramasamy R.K."/>
            <person name="Rodriguez J.C."/>
            <person name="Van S.L."/>
            <person name="Yuan L."/>
            <person name="Wang Z."/>
            <person name="Xia Z."/>
            <person name="Xiao L."/>
            <person name="Anderson O.D."/>
            <person name="Ouyang S."/>
            <person name="Liang Y."/>
            <person name="Zimin A.V."/>
            <person name="Pertea G."/>
            <person name="Qi P."/>
            <person name="Bennetzen J.L."/>
            <person name="Dai X."/>
            <person name="Dawson M.W."/>
            <person name="Muller H.G."/>
            <person name="Kugler K."/>
            <person name="Rivarola-Duarte L."/>
            <person name="Spannagl M."/>
            <person name="Mayer K.F.X."/>
            <person name="Lu F.H."/>
            <person name="Bevan M.W."/>
            <person name="Leroy P."/>
            <person name="Li P."/>
            <person name="You F.M."/>
            <person name="Sun Q."/>
            <person name="Liu Z."/>
            <person name="Lyons E."/>
            <person name="Wicker T."/>
            <person name="Salzberg S.L."/>
            <person name="Devos K.M."/>
            <person name="Dvorak J."/>
        </authorList>
    </citation>
    <scope>NUCLEOTIDE SEQUENCE [LARGE SCALE GENOMIC DNA]</scope>
    <source>
        <strain evidence="1">cv. AL8/78</strain>
    </source>
</reference>
<dbReference type="Gramene" id="AET1Gv20630100.1">
    <property type="protein sequence ID" value="AET1Gv20630100.1"/>
    <property type="gene ID" value="AET1Gv20630100"/>
</dbReference>
<organism evidence="1 2">
    <name type="scientific">Aegilops tauschii subsp. strangulata</name>
    <name type="common">Goatgrass</name>
    <dbReference type="NCBI Taxonomy" id="200361"/>
    <lineage>
        <taxon>Eukaryota</taxon>
        <taxon>Viridiplantae</taxon>
        <taxon>Streptophyta</taxon>
        <taxon>Embryophyta</taxon>
        <taxon>Tracheophyta</taxon>
        <taxon>Spermatophyta</taxon>
        <taxon>Magnoliopsida</taxon>
        <taxon>Liliopsida</taxon>
        <taxon>Poales</taxon>
        <taxon>Poaceae</taxon>
        <taxon>BOP clade</taxon>
        <taxon>Pooideae</taxon>
        <taxon>Triticodae</taxon>
        <taxon>Triticeae</taxon>
        <taxon>Triticinae</taxon>
        <taxon>Aegilops</taxon>
    </lineage>
</organism>
<reference evidence="1" key="5">
    <citation type="journal article" date="2021" name="G3 (Bethesda)">
        <title>Aegilops tauschii genome assembly Aet v5.0 features greater sequence contiguity and improved annotation.</title>
        <authorList>
            <person name="Wang L."/>
            <person name="Zhu T."/>
            <person name="Rodriguez J.C."/>
            <person name="Deal K.R."/>
            <person name="Dubcovsky J."/>
            <person name="McGuire P.E."/>
            <person name="Lux T."/>
            <person name="Spannagl M."/>
            <person name="Mayer K.F.X."/>
            <person name="Baldrich P."/>
            <person name="Meyers B.C."/>
            <person name="Huo N."/>
            <person name="Gu Y.Q."/>
            <person name="Zhou H."/>
            <person name="Devos K.M."/>
            <person name="Bennetzen J.L."/>
            <person name="Unver T."/>
            <person name="Budak H."/>
            <person name="Gulick P.J."/>
            <person name="Galiba G."/>
            <person name="Kalapos B."/>
            <person name="Nelson D.R."/>
            <person name="Li P."/>
            <person name="You F.M."/>
            <person name="Luo M.C."/>
            <person name="Dvorak J."/>
        </authorList>
    </citation>
    <scope>NUCLEOTIDE SEQUENCE [LARGE SCALE GENOMIC DNA]</scope>
    <source>
        <strain evidence="1">cv. AL8/78</strain>
    </source>
</reference>
<evidence type="ECO:0000313" key="2">
    <source>
        <dbReference type="Proteomes" id="UP000015105"/>
    </source>
</evidence>
<name>A0A452Z4E4_AEGTS</name>